<dbReference type="SUPFAM" id="SSF51905">
    <property type="entry name" value="FAD/NAD(P)-binding domain"/>
    <property type="match status" value="2"/>
</dbReference>
<organism evidence="16 17">
    <name type="scientific">Protofrankia coriariae</name>
    <dbReference type="NCBI Taxonomy" id="1562887"/>
    <lineage>
        <taxon>Bacteria</taxon>
        <taxon>Bacillati</taxon>
        <taxon>Actinomycetota</taxon>
        <taxon>Actinomycetes</taxon>
        <taxon>Frankiales</taxon>
        <taxon>Frankiaceae</taxon>
        <taxon>Protofrankia</taxon>
    </lineage>
</organism>
<keyword evidence="17" id="KW-1185">Reference proteome</keyword>
<evidence type="ECO:0000313" key="16">
    <source>
        <dbReference type="EMBL" id="KLL12157.1"/>
    </source>
</evidence>
<evidence type="ECO:0000256" key="4">
    <source>
        <dbReference type="ARBA" id="ARBA00013076"/>
    </source>
</evidence>
<accession>A0ABR5F673</accession>
<reference evidence="16 17" key="1">
    <citation type="submission" date="2014-12" db="EMBL/GenBank/DDBJ databases">
        <title>Frankia sp. BMG5.1 draft genome.</title>
        <authorList>
            <person name="Gtari M."/>
            <person name="Ghodhbane-Gtari F."/>
            <person name="Nouioui I."/>
            <person name="Ktari A."/>
            <person name="Hezbri K."/>
            <person name="Mimouni W."/>
            <person name="Sbissi I."/>
            <person name="Ayari A."/>
            <person name="Yamanaka T."/>
            <person name="Normand P."/>
            <person name="Tisa L.S."/>
            <person name="Boudabous A."/>
        </authorList>
    </citation>
    <scope>NUCLEOTIDE SEQUENCE [LARGE SCALE GENOMIC DNA]</scope>
    <source>
        <strain evidence="16 17">BMG5.1</strain>
    </source>
</reference>
<evidence type="ECO:0000256" key="7">
    <source>
        <dbReference type="ARBA" id="ARBA00022827"/>
    </source>
</evidence>
<dbReference type="Gene3D" id="3.50.50.60">
    <property type="entry name" value="FAD/NAD(P)-binding domain"/>
    <property type="match status" value="1"/>
</dbReference>
<dbReference type="RefSeq" id="WP_047222246.1">
    <property type="nucleotide sequence ID" value="NZ_JWIO01000007.1"/>
</dbReference>
<evidence type="ECO:0000256" key="6">
    <source>
        <dbReference type="ARBA" id="ARBA00022630"/>
    </source>
</evidence>
<dbReference type="InterPro" id="IPR025700">
    <property type="entry name" value="Lys/Orn_oxygenase"/>
</dbReference>
<evidence type="ECO:0000256" key="12">
    <source>
        <dbReference type="ARBA" id="ARBA00031158"/>
    </source>
</evidence>
<name>A0ABR5F673_9ACTN</name>
<gene>
    <name evidence="16" type="ORF">FrCorBMG51_06865</name>
</gene>
<comment type="similarity">
    <text evidence="3">Belongs to the lysine N(6)-hydroxylase/L-ornithine N(5)-oxygenase family.</text>
</comment>
<evidence type="ECO:0000256" key="8">
    <source>
        <dbReference type="ARBA" id="ARBA00022857"/>
    </source>
</evidence>
<protein>
    <recommendedName>
        <fullName evidence="5">L-lysine N6-monooxygenase MbtG</fullName>
        <ecNumber evidence="4">1.14.13.59</ecNumber>
    </recommendedName>
    <alternativeName>
        <fullName evidence="14">Lysine 6-N-hydroxylase</fullName>
    </alternativeName>
    <alternativeName>
        <fullName evidence="13">Lysine N6-hydroxylase</fullName>
    </alternativeName>
    <alternativeName>
        <fullName evidence="11">Lysine-N-oxygenase</fullName>
    </alternativeName>
    <alternativeName>
        <fullName evidence="12">Mycobactin synthase protein G</fullName>
    </alternativeName>
</protein>
<keyword evidence="7" id="KW-0274">FAD</keyword>
<keyword evidence="6" id="KW-0285">Flavoprotein</keyword>
<comment type="caution">
    <text evidence="16">The sequence shown here is derived from an EMBL/GenBank/DDBJ whole genome shotgun (WGS) entry which is preliminary data.</text>
</comment>
<proteinExistence type="inferred from homology"/>
<evidence type="ECO:0000256" key="11">
    <source>
        <dbReference type="ARBA" id="ARBA00029939"/>
    </source>
</evidence>
<evidence type="ECO:0000256" key="15">
    <source>
        <dbReference type="ARBA" id="ARBA00048407"/>
    </source>
</evidence>
<keyword evidence="9" id="KW-0560">Oxidoreductase</keyword>
<evidence type="ECO:0000256" key="13">
    <source>
        <dbReference type="ARBA" id="ARBA00032493"/>
    </source>
</evidence>
<evidence type="ECO:0000256" key="5">
    <source>
        <dbReference type="ARBA" id="ARBA00016406"/>
    </source>
</evidence>
<comment type="catalytic activity">
    <reaction evidence="15">
        <text>L-lysine + NADPH + O2 = N(6)-hydroxy-L-lysine + NADP(+) + H2O</text>
        <dbReference type="Rhea" id="RHEA:23228"/>
        <dbReference type="ChEBI" id="CHEBI:15377"/>
        <dbReference type="ChEBI" id="CHEBI:15379"/>
        <dbReference type="ChEBI" id="CHEBI:32551"/>
        <dbReference type="ChEBI" id="CHEBI:57783"/>
        <dbReference type="ChEBI" id="CHEBI:57820"/>
        <dbReference type="ChEBI" id="CHEBI:58349"/>
        <dbReference type="EC" id="1.14.13.59"/>
    </reaction>
</comment>
<keyword evidence="8" id="KW-0521">NADP</keyword>
<evidence type="ECO:0000256" key="14">
    <source>
        <dbReference type="ARBA" id="ARBA00032738"/>
    </source>
</evidence>
<dbReference type="EC" id="1.14.13.59" evidence="4"/>
<evidence type="ECO:0000313" key="17">
    <source>
        <dbReference type="Proteomes" id="UP000035425"/>
    </source>
</evidence>
<comment type="cofactor">
    <cofactor evidence="1">
        <name>FAD</name>
        <dbReference type="ChEBI" id="CHEBI:57692"/>
    </cofactor>
</comment>
<dbReference type="Pfam" id="PF13434">
    <property type="entry name" value="Lys_Orn_oxgnase"/>
    <property type="match status" value="1"/>
</dbReference>
<evidence type="ECO:0000256" key="1">
    <source>
        <dbReference type="ARBA" id="ARBA00001974"/>
    </source>
</evidence>
<evidence type="ECO:0000256" key="2">
    <source>
        <dbReference type="ARBA" id="ARBA00004924"/>
    </source>
</evidence>
<evidence type="ECO:0000256" key="9">
    <source>
        <dbReference type="ARBA" id="ARBA00023002"/>
    </source>
</evidence>
<dbReference type="EMBL" id="JWIO01000007">
    <property type="protein sequence ID" value="KLL12157.1"/>
    <property type="molecule type" value="Genomic_DNA"/>
</dbReference>
<dbReference type="PANTHER" id="PTHR42802">
    <property type="entry name" value="MONOOXYGENASE"/>
    <property type="match status" value="1"/>
</dbReference>
<dbReference type="InterPro" id="IPR036188">
    <property type="entry name" value="FAD/NAD-bd_sf"/>
</dbReference>
<keyword evidence="10" id="KW-0503">Monooxygenase</keyword>
<evidence type="ECO:0000256" key="3">
    <source>
        <dbReference type="ARBA" id="ARBA00007588"/>
    </source>
</evidence>
<comment type="pathway">
    <text evidence="2">Siderophore biosynthesis.</text>
</comment>
<dbReference type="PANTHER" id="PTHR42802:SF1">
    <property type="entry name" value="L-ORNITHINE N(5)-MONOOXYGENASE"/>
    <property type="match status" value="1"/>
</dbReference>
<sequence length="431" mass="48463">MRSESAARYRCVGIGAGPANLSLAALLHGDPETPNLVIDRKAEFSWHDDQLIPGAALQVSLFKDLVSLSDPTSPFSFMAYLHDRGRIYHYLNAQFDSVPRQEFRNYLDWASSRIENVVFGEEARSVDFVGDTFVVRTDKRTLLADNVVVGVGTVPWVPRFARPHLGGTQFHVSEFRSRAAGLRDRRVAVIGGGQSGAEAFLDLISRPDGELPHRVSWLSRRRNYFPLDDSPFTNEFYMPCHSDYFAELGPSVRAEVNSQQVLTSDGISEATAREIYQRIYVHRFITGAPQLTGLYPNREVVSVEPCSPEGWSISVRHNDPASCLEIFEADVIIWATGFRPAPMDFLAPLQPRLERENDEYQVDADFAACWDGPADRNLFLQNAARGQRGLADPNLSLNAWRSQRIVDRIRGVRSRDQHPAFIEWSPKTGAR</sequence>
<evidence type="ECO:0000256" key="10">
    <source>
        <dbReference type="ARBA" id="ARBA00023033"/>
    </source>
</evidence>
<dbReference type="Proteomes" id="UP000035425">
    <property type="component" value="Unassembled WGS sequence"/>
</dbReference>